<accession>A0A183BXA9</accession>
<keyword evidence="1" id="KW-0472">Membrane</keyword>
<keyword evidence="1" id="KW-0812">Transmembrane</keyword>
<sequence>MNLVNEYVPKMLSNHWLKKKVAFGPATATYWPPTPSDAPTKSPIRPIPSDAATTTLPYFEFREPIDIDDGRGFGIDLAVAVPTLLVCLAFAFGTFLF</sequence>
<dbReference type="AlphaFoldDB" id="A0A183BXA9"/>
<name>A0A183BXA9_GLOPA</name>
<dbReference type="WBParaSite" id="GPLIN_000524800">
    <property type="protein sequence ID" value="GPLIN_000524800"/>
    <property type="gene ID" value="GPLIN_000524800"/>
</dbReference>
<protein>
    <submittedName>
        <fullName evidence="3">Transmembrane protein</fullName>
    </submittedName>
</protein>
<keyword evidence="2" id="KW-1185">Reference proteome</keyword>
<organism evidence="2 3">
    <name type="scientific">Globodera pallida</name>
    <name type="common">Potato cyst nematode worm</name>
    <name type="synonym">Heterodera pallida</name>
    <dbReference type="NCBI Taxonomy" id="36090"/>
    <lineage>
        <taxon>Eukaryota</taxon>
        <taxon>Metazoa</taxon>
        <taxon>Ecdysozoa</taxon>
        <taxon>Nematoda</taxon>
        <taxon>Chromadorea</taxon>
        <taxon>Rhabditida</taxon>
        <taxon>Tylenchina</taxon>
        <taxon>Tylenchomorpha</taxon>
        <taxon>Tylenchoidea</taxon>
        <taxon>Heteroderidae</taxon>
        <taxon>Heteroderinae</taxon>
        <taxon>Globodera</taxon>
    </lineage>
</organism>
<dbReference type="Proteomes" id="UP000050741">
    <property type="component" value="Unassembled WGS sequence"/>
</dbReference>
<feature type="transmembrane region" description="Helical" evidence="1">
    <location>
        <begin position="77"/>
        <end position="96"/>
    </location>
</feature>
<evidence type="ECO:0000256" key="1">
    <source>
        <dbReference type="SAM" id="Phobius"/>
    </source>
</evidence>
<reference evidence="2" key="2">
    <citation type="submission" date="2014-05" db="EMBL/GenBank/DDBJ databases">
        <title>The genome and life-stage specific transcriptomes of Globodera pallida elucidate key aspects of plant parasitism by a cyst nematode.</title>
        <authorList>
            <person name="Cotton J.A."/>
            <person name="Lilley C.J."/>
            <person name="Jones L.M."/>
            <person name="Kikuchi T."/>
            <person name="Reid A.J."/>
            <person name="Thorpe P."/>
            <person name="Tsai I.J."/>
            <person name="Beasley H."/>
            <person name="Blok V."/>
            <person name="Cock P.J.A."/>
            <person name="Van den Akker S.E."/>
            <person name="Holroyd N."/>
            <person name="Hunt M."/>
            <person name="Mantelin S."/>
            <person name="Naghra H."/>
            <person name="Pain A."/>
            <person name="Palomares-Rius J.E."/>
            <person name="Zarowiecki M."/>
            <person name="Berriman M."/>
            <person name="Jones J.T."/>
            <person name="Urwin P.E."/>
        </authorList>
    </citation>
    <scope>NUCLEOTIDE SEQUENCE [LARGE SCALE GENOMIC DNA]</scope>
    <source>
        <strain evidence="2">Lindley</strain>
    </source>
</reference>
<reference evidence="2" key="1">
    <citation type="submission" date="2013-12" db="EMBL/GenBank/DDBJ databases">
        <authorList>
            <person name="Aslett M."/>
        </authorList>
    </citation>
    <scope>NUCLEOTIDE SEQUENCE [LARGE SCALE GENOMIC DNA]</scope>
    <source>
        <strain evidence="2">Lindley</strain>
    </source>
</reference>
<keyword evidence="1" id="KW-1133">Transmembrane helix</keyword>
<evidence type="ECO:0000313" key="3">
    <source>
        <dbReference type="WBParaSite" id="GPLIN_000524800"/>
    </source>
</evidence>
<evidence type="ECO:0000313" key="2">
    <source>
        <dbReference type="Proteomes" id="UP000050741"/>
    </source>
</evidence>
<proteinExistence type="predicted"/>
<reference evidence="3" key="3">
    <citation type="submission" date="2016-06" db="UniProtKB">
        <authorList>
            <consortium name="WormBaseParasite"/>
        </authorList>
    </citation>
    <scope>IDENTIFICATION</scope>
</reference>